<evidence type="ECO:0000259" key="9">
    <source>
        <dbReference type="Pfam" id="PF10141"/>
    </source>
</evidence>
<evidence type="ECO:0000259" key="8">
    <source>
        <dbReference type="Pfam" id="PF02272"/>
    </source>
</evidence>
<dbReference type="Gene3D" id="3.10.310.30">
    <property type="match status" value="1"/>
</dbReference>
<feature type="domain" description="Single-stranded-DNA-specific exonuclease RecJ C-terminal" evidence="9">
    <location>
        <begin position="568"/>
        <end position="764"/>
    </location>
</feature>
<dbReference type="NCBIfam" id="TIGR00644">
    <property type="entry name" value="recJ"/>
    <property type="match status" value="1"/>
</dbReference>
<evidence type="ECO:0000256" key="5">
    <source>
        <dbReference type="ARBA" id="ARBA00022839"/>
    </source>
</evidence>
<organism evidence="11 12">
    <name type="scientific">Sporolactobacillus nakayamae</name>
    <dbReference type="NCBI Taxonomy" id="269670"/>
    <lineage>
        <taxon>Bacteria</taxon>
        <taxon>Bacillati</taxon>
        <taxon>Bacillota</taxon>
        <taxon>Bacilli</taxon>
        <taxon>Bacillales</taxon>
        <taxon>Sporolactobacillaceae</taxon>
        <taxon>Sporolactobacillus</taxon>
    </lineage>
</organism>
<dbReference type="Pfam" id="PF17768">
    <property type="entry name" value="RecJ_OB"/>
    <property type="match status" value="1"/>
</dbReference>
<dbReference type="InterPro" id="IPR041122">
    <property type="entry name" value="RecJ_OB"/>
</dbReference>
<dbReference type="Pfam" id="PF10141">
    <property type="entry name" value="ssDNA-exonuc_C"/>
    <property type="match status" value="1"/>
</dbReference>
<evidence type="ECO:0000259" key="7">
    <source>
        <dbReference type="Pfam" id="PF01368"/>
    </source>
</evidence>
<sequence length="777" mass="86012">MLESKNHWVIKKVDEENVQRLSESLHISVITARLLIARGFDDAASAQQFLNCEDAQFYDSMKMKGMKEAAARIRNAVANGEHIRVFGDYDADGVTSTAIIARALRAIGAHVSTYIPNRFKDGYGPNVKAVEQAKGDGVRLIITVDSGIAANDAAECARRMGVDYIITDHHEPPELLPDADTILNPKQSDCPYPFKGLSGAGVALKLAQEICSPEDFDDNWVALAAIGTIADLVPLVDENRLIAMRGLKKMNEGSLPGIAALKTKASGAGSVDSDVIGFQMAPRLNAAGRMDDAGIALELLLTEDSDEAAMLAEQLDSLNQERRAIVERIAKEADEQAAAYVSRGDKALVLAGTNWHQGVIGIAASKIVANYYRPVIILSVDEETGIAKGSGRSIEGFNLYQGLKESSDHLIQFGGHKMAAGLTVAATEIDAFRSTFSHAAEHMLQPEDLVPQLTVDSRSTVDEISVELIEELAKLAPFGTDNPRPLFQIEQAPLTKISAVGRNNSHLKVTFKGADKALEAIGFGFGEWTERIAPNDCLAAVGELSVNEWNGFRKAQLLIRDLRVEGIQVYDWRSARDIHEKLNRLAEDSVTLLAFQPETAAYFRLNNAVRRYETDMMLSNHAVALLDLPDEENQLAQLIAENPQLNRFYCVFYHTSDHYFSVFPERDHFVWYYALIRQKHSFELHAMTRQIAGYKGWSEHSISLMTQVFFELGFVKIEKGVLTEAPSPIKAPLTSSETYHREKTQRELEARLCYSPIGELKQWLIKQMKQGKKHVTE</sequence>
<keyword evidence="3" id="KW-0540">Nuclease</keyword>
<dbReference type="InterPro" id="IPR004610">
    <property type="entry name" value="RecJ"/>
</dbReference>
<evidence type="ECO:0000256" key="1">
    <source>
        <dbReference type="ARBA" id="ARBA00005915"/>
    </source>
</evidence>
<dbReference type="GO" id="GO:0006310">
    <property type="term" value="P:DNA recombination"/>
    <property type="evidence" value="ECO:0007669"/>
    <property type="project" value="InterPro"/>
</dbReference>
<feature type="coiled-coil region" evidence="6">
    <location>
        <begin position="301"/>
        <end position="335"/>
    </location>
</feature>
<dbReference type="InterPro" id="IPR018779">
    <property type="entry name" value="RecJ_C"/>
</dbReference>
<evidence type="ECO:0000313" key="12">
    <source>
        <dbReference type="Proteomes" id="UP000198752"/>
    </source>
</evidence>
<dbReference type="GO" id="GO:0008409">
    <property type="term" value="F:5'-3' exonuclease activity"/>
    <property type="evidence" value="ECO:0007669"/>
    <property type="project" value="InterPro"/>
</dbReference>
<proteinExistence type="inferred from homology"/>
<dbReference type="InterPro" id="IPR003156">
    <property type="entry name" value="DHHA1_dom"/>
</dbReference>
<keyword evidence="12" id="KW-1185">Reference proteome</keyword>
<dbReference type="Proteomes" id="UP000198752">
    <property type="component" value="Unassembled WGS sequence"/>
</dbReference>
<dbReference type="PANTHER" id="PTHR30255">
    <property type="entry name" value="SINGLE-STRANDED-DNA-SPECIFIC EXONUCLEASE RECJ"/>
    <property type="match status" value="1"/>
</dbReference>
<dbReference type="RefSeq" id="WP_093669827.1">
    <property type="nucleotide sequence ID" value="NZ_FOOY01000004.1"/>
</dbReference>
<dbReference type="InterPro" id="IPR051673">
    <property type="entry name" value="SSDNA_exonuclease_RecJ"/>
</dbReference>
<feature type="domain" description="RecJ OB" evidence="10">
    <location>
        <begin position="455"/>
        <end position="561"/>
    </location>
</feature>
<dbReference type="GO" id="GO:0003676">
    <property type="term" value="F:nucleic acid binding"/>
    <property type="evidence" value="ECO:0007669"/>
    <property type="project" value="InterPro"/>
</dbReference>
<dbReference type="SUPFAM" id="SSF64182">
    <property type="entry name" value="DHH phosphoesterases"/>
    <property type="match status" value="1"/>
</dbReference>
<keyword evidence="5 11" id="KW-0269">Exonuclease</keyword>
<dbReference type="Pfam" id="PF01368">
    <property type="entry name" value="DHH"/>
    <property type="match status" value="1"/>
</dbReference>
<gene>
    <name evidence="11" type="ORF">SAMN02982927_00537</name>
</gene>
<keyword evidence="6" id="KW-0175">Coiled coil</keyword>
<evidence type="ECO:0000256" key="6">
    <source>
        <dbReference type="SAM" id="Coils"/>
    </source>
</evidence>
<dbReference type="Pfam" id="PF02272">
    <property type="entry name" value="DHHA1"/>
    <property type="match status" value="1"/>
</dbReference>
<dbReference type="Gene3D" id="3.90.1640.30">
    <property type="match status" value="1"/>
</dbReference>
<evidence type="ECO:0000313" key="11">
    <source>
        <dbReference type="EMBL" id="SFG06731.1"/>
    </source>
</evidence>
<keyword evidence="4" id="KW-0378">Hydrolase</keyword>
<dbReference type="GO" id="GO:0006281">
    <property type="term" value="P:DNA repair"/>
    <property type="evidence" value="ECO:0007669"/>
    <property type="project" value="InterPro"/>
</dbReference>
<comment type="similarity">
    <text evidence="1">Belongs to the RecJ family.</text>
</comment>
<feature type="domain" description="DDH" evidence="7">
    <location>
        <begin position="83"/>
        <end position="228"/>
    </location>
</feature>
<dbReference type="PANTHER" id="PTHR30255:SF2">
    <property type="entry name" value="SINGLE-STRANDED-DNA-SPECIFIC EXONUCLEASE RECJ"/>
    <property type="match status" value="1"/>
</dbReference>
<dbReference type="EMBL" id="FOOY01000004">
    <property type="protein sequence ID" value="SFG06731.1"/>
    <property type="molecule type" value="Genomic_DNA"/>
</dbReference>
<dbReference type="STRING" id="269670.SAMN02982927_00537"/>
<dbReference type="InterPro" id="IPR038763">
    <property type="entry name" value="DHH_sf"/>
</dbReference>
<evidence type="ECO:0000256" key="2">
    <source>
        <dbReference type="ARBA" id="ARBA00019841"/>
    </source>
</evidence>
<feature type="domain" description="DHHA1" evidence="8">
    <location>
        <begin position="345"/>
        <end position="439"/>
    </location>
</feature>
<protein>
    <recommendedName>
        <fullName evidence="2">Single-stranded-DNA-specific exonuclease RecJ</fullName>
    </recommendedName>
</protein>
<name>A0A1I2NZQ2_9BACL</name>
<dbReference type="AlphaFoldDB" id="A0A1I2NZQ2"/>
<evidence type="ECO:0000256" key="3">
    <source>
        <dbReference type="ARBA" id="ARBA00022722"/>
    </source>
</evidence>
<accession>A0A1I2NZQ2</accession>
<dbReference type="OrthoDB" id="9809852at2"/>
<dbReference type="InterPro" id="IPR001667">
    <property type="entry name" value="DDH_dom"/>
</dbReference>
<evidence type="ECO:0000256" key="4">
    <source>
        <dbReference type="ARBA" id="ARBA00022801"/>
    </source>
</evidence>
<evidence type="ECO:0000259" key="10">
    <source>
        <dbReference type="Pfam" id="PF17768"/>
    </source>
</evidence>
<reference evidence="12" key="1">
    <citation type="submission" date="2016-10" db="EMBL/GenBank/DDBJ databases">
        <authorList>
            <person name="Varghese N."/>
            <person name="Submissions S."/>
        </authorList>
    </citation>
    <scope>NUCLEOTIDE SEQUENCE [LARGE SCALE GENOMIC DNA]</scope>
    <source>
        <strain evidence="12">ATCC 700379</strain>
    </source>
</reference>